<dbReference type="Gene3D" id="2.40.170.20">
    <property type="entry name" value="TonB-dependent receptor, beta-barrel domain"/>
    <property type="match status" value="1"/>
</dbReference>
<name>X1HBA7_9ZZZZ</name>
<evidence type="ECO:0000256" key="3">
    <source>
        <dbReference type="ARBA" id="ARBA00022692"/>
    </source>
</evidence>
<dbReference type="PROSITE" id="PS52016">
    <property type="entry name" value="TONB_DEPENDENT_REC_3"/>
    <property type="match status" value="1"/>
</dbReference>
<keyword evidence="4" id="KW-0472">Membrane</keyword>
<protein>
    <submittedName>
        <fullName evidence="6">Uncharacterized protein</fullName>
    </submittedName>
</protein>
<sequence length="70" mass="7849">MKTINRSSLSDYTTVDLTLTAKNIWAGAVLSASIHNLFDKKYVDPDITGSVMSDFPRADRSFILAINYDY</sequence>
<accession>X1HBA7</accession>
<dbReference type="SUPFAM" id="SSF56935">
    <property type="entry name" value="Porins"/>
    <property type="match status" value="1"/>
</dbReference>
<evidence type="ECO:0000313" key="6">
    <source>
        <dbReference type="EMBL" id="GAH66672.1"/>
    </source>
</evidence>
<dbReference type="AlphaFoldDB" id="X1HBA7"/>
<organism evidence="6">
    <name type="scientific">marine sediment metagenome</name>
    <dbReference type="NCBI Taxonomy" id="412755"/>
    <lineage>
        <taxon>unclassified sequences</taxon>
        <taxon>metagenomes</taxon>
        <taxon>ecological metagenomes</taxon>
    </lineage>
</organism>
<comment type="caution">
    <text evidence="6">The sequence shown here is derived from an EMBL/GenBank/DDBJ whole genome shotgun (WGS) entry which is preliminary data.</text>
</comment>
<evidence type="ECO:0000256" key="2">
    <source>
        <dbReference type="ARBA" id="ARBA00022448"/>
    </source>
</evidence>
<gene>
    <name evidence="6" type="ORF">S03H2_54434</name>
</gene>
<dbReference type="InterPro" id="IPR039426">
    <property type="entry name" value="TonB-dep_rcpt-like"/>
</dbReference>
<keyword evidence="3" id="KW-0812">Transmembrane</keyword>
<dbReference type="InterPro" id="IPR036942">
    <property type="entry name" value="Beta-barrel_TonB_sf"/>
</dbReference>
<keyword evidence="2" id="KW-0813">Transport</keyword>
<evidence type="ECO:0000256" key="5">
    <source>
        <dbReference type="ARBA" id="ARBA00023237"/>
    </source>
</evidence>
<dbReference type="EMBL" id="BARU01034706">
    <property type="protein sequence ID" value="GAH66672.1"/>
    <property type="molecule type" value="Genomic_DNA"/>
</dbReference>
<evidence type="ECO:0000256" key="4">
    <source>
        <dbReference type="ARBA" id="ARBA00023136"/>
    </source>
</evidence>
<reference evidence="6" key="1">
    <citation type="journal article" date="2014" name="Front. Microbiol.">
        <title>High frequency of phylogenetically diverse reductive dehalogenase-homologous genes in deep subseafloor sedimentary metagenomes.</title>
        <authorList>
            <person name="Kawai M."/>
            <person name="Futagami T."/>
            <person name="Toyoda A."/>
            <person name="Takaki Y."/>
            <person name="Nishi S."/>
            <person name="Hori S."/>
            <person name="Arai W."/>
            <person name="Tsubouchi T."/>
            <person name="Morono Y."/>
            <person name="Uchiyama I."/>
            <person name="Ito T."/>
            <person name="Fujiyama A."/>
            <person name="Inagaki F."/>
            <person name="Takami H."/>
        </authorList>
    </citation>
    <scope>NUCLEOTIDE SEQUENCE</scope>
    <source>
        <strain evidence="6">Expedition CK06-06</strain>
    </source>
</reference>
<dbReference type="GO" id="GO:0009279">
    <property type="term" value="C:cell outer membrane"/>
    <property type="evidence" value="ECO:0007669"/>
    <property type="project" value="UniProtKB-SubCell"/>
</dbReference>
<proteinExistence type="predicted"/>
<keyword evidence="5" id="KW-0998">Cell outer membrane</keyword>
<evidence type="ECO:0000256" key="1">
    <source>
        <dbReference type="ARBA" id="ARBA00004571"/>
    </source>
</evidence>
<comment type="subcellular location">
    <subcellularLocation>
        <location evidence="1">Cell outer membrane</location>
        <topology evidence="1">Multi-pass membrane protein</topology>
    </subcellularLocation>
</comment>